<comment type="caution">
    <text evidence="1">The sequence shown here is derived from an EMBL/GenBank/DDBJ whole genome shotgun (WGS) entry which is preliminary data.</text>
</comment>
<dbReference type="EMBL" id="LAZR01003019">
    <property type="protein sequence ID" value="KKN22897.1"/>
    <property type="molecule type" value="Genomic_DNA"/>
</dbReference>
<proteinExistence type="predicted"/>
<accession>A0A0F9PEK2</accession>
<evidence type="ECO:0000313" key="1">
    <source>
        <dbReference type="EMBL" id="KKN22897.1"/>
    </source>
</evidence>
<sequence length="59" mass="6670">MLTPEPVKDIELLCGHCYKHLCTVRTQPDYEKVNDTCVYCGQRLLFIFVDLSDGCGSNS</sequence>
<organism evidence="1">
    <name type="scientific">marine sediment metagenome</name>
    <dbReference type="NCBI Taxonomy" id="412755"/>
    <lineage>
        <taxon>unclassified sequences</taxon>
        <taxon>metagenomes</taxon>
        <taxon>ecological metagenomes</taxon>
    </lineage>
</organism>
<gene>
    <name evidence="1" type="ORF">LCGC14_0910360</name>
</gene>
<protein>
    <submittedName>
        <fullName evidence="1">Uncharacterized protein</fullName>
    </submittedName>
</protein>
<name>A0A0F9PEK2_9ZZZZ</name>
<dbReference type="AlphaFoldDB" id="A0A0F9PEK2"/>
<reference evidence="1" key="1">
    <citation type="journal article" date="2015" name="Nature">
        <title>Complex archaea that bridge the gap between prokaryotes and eukaryotes.</title>
        <authorList>
            <person name="Spang A."/>
            <person name="Saw J.H."/>
            <person name="Jorgensen S.L."/>
            <person name="Zaremba-Niedzwiedzka K."/>
            <person name="Martijn J."/>
            <person name="Lind A.E."/>
            <person name="van Eijk R."/>
            <person name="Schleper C."/>
            <person name="Guy L."/>
            <person name="Ettema T.J."/>
        </authorList>
    </citation>
    <scope>NUCLEOTIDE SEQUENCE</scope>
</reference>